<gene>
    <name evidence="1" type="ORF">CBG26421</name>
    <name evidence="1" type="ORF">CBG_26421</name>
</gene>
<dbReference type="Proteomes" id="UP000008549">
    <property type="component" value="Unassembled WGS sequence"/>
</dbReference>
<protein>
    <submittedName>
        <fullName evidence="1">Protein CBG26421</fullName>
    </submittedName>
</protein>
<organism evidence="1 2">
    <name type="scientific">Caenorhabditis briggsae</name>
    <dbReference type="NCBI Taxonomy" id="6238"/>
    <lineage>
        <taxon>Eukaryota</taxon>
        <taxon>Metazoa</taxon>
        <taxon>Ecdysozoa</taxon>
        <taxon>Nematoda</taxon>
        <taxon>Chromadorea</taxon>
        <taxon>Rhabditida</taxon>
        <taxon>Rhabditina</taxon>
        <taxon>Rhabditomorpha</taxon>
        <taxon>Rhabditoidea</taxon>
        <taxon>Rhabditidae</taxon>
        <taxon>Peloderinae</taxon>
        <taxon>Caenorhabditis</taxon>
    </lineage>
</organism>
<keyword evidence="2" id="KW-1185">Reference proteome</keyword>
<dbReference type="AlphaFoldDB" id="B6ILF4"/>
<dbReference type="RefSeq" id="XP_045100292.1">
    <property type="nucleotide sequence ID" value="XM_045235288.1"/>
</dbReference>
<dbReference type="EMBL" id="HE601481">
    <property type="protein sequence ID" value="CAS00734.1"/>
    <property type="molecule type" value="Genomic_DNA"/>
</dbReference>
<name>B6ILF4_CAEBR</name>
<evidence type="ECO:0000313" key="2">
    <source>
        <dbReference type="Proteomes" id="UP000008549"/>
    </source>
</evidence>
<dbReference type="GeneID" id="68917899"/>
<dbReference type="CTD" id="68917899"/>
<accession>B6ILF4</accession>
<sequence>MKKFSLSDGSKNLKTINLFSSYFFYSPTQFVYEHLEKRIVECHENPYEDGRFEKCRRFEEAYAHCHCCCFGDHSDGVLRLAGKIC</sequence>
<evidence type="ECO:0000313" key="1">
    <source>
        <dbReference type="EMBL" id="CAS00734.1"/>
    </source>
</evidence>
<reference evidence="1 2" key="1">
    <citation type="journal article" date="2003" name="PLoS Biol.">
        <title>The genome sequence of Caenorhabditis briggsae: a platform for comparative genomics.</title>
        <authorList>
            <person name="Stein L.D."/>
            <person name="Bao Z."/>
            <person name="Blasiar D."/>
            <person name="Blumenthal T."/>
            <person name="Brent M.R."/>
            <person name="Chen N."/>
            <person name="Chinwalla A."/>
            <person name="Clarke L."/>
            <person name="Clee C."/>
            <person name="Coghlan A."/>
            <person name="Coulson A."/>
            <person name="D'Eustachio P."/>
            <person name="Fitch D.H."/>
            <person name="Fulton L.A."/>
            <person name="Fulton R.E."/>
            <person name="Griffiths-Jones S."/>
            <person name="Harris T.W."/>
            <person name="Hillier L.W."/>
            <person name="Kamath R."/>
            <person name="Kuwabara P.E."/>
            <person name="Mardis E.R."/>
            <person name="Marra M.A."/>
            <person name="Miner T.L."/>
            <person name="Minx P."/>
            <person name="Mullikin J.C."/>
            <person name="Plumb R.W."/>
            <person name="Rogers J."/>
            <person name="Schein J.E."/>
            <person name="Sohrmann M."/>
            <person name="Spieth J."/>
            <person name="Stajich J.E."/>
            <person name="Wei C."/>
            <person name="Willey D."/>
            <person name="Wilson R.K."/>
            <person name="Durbin R."/>
            <person name="Waterston R.H."/>
        </authorList>
    </citation>
    <scope>NUCLEOTIDE SEQUENCE [LARGE SCALE GENOMIC DNA]</scope>
    <source>
        <strain evidence="1 2">AF16</strain>
    </source>
</reference>
<proteinExistence type="predicted"/>
<dbReference type="KEGG" id="cbr:CBG_26421"/>
<reference evidence="1 2" key="2">
    <citation type="journal article" date="2011" name="PLoS Genet.">
        <title>Caenorhabditis briggsae recombinant inbred line genotypes reveal inter-strain incompatibility and the evolution of recombination.</title>
        <authorList>
            <person name="Ross J.A."/>
            <person name="Koboldt D.C."/>
            <person name="Staisch J.E."/>
            <person name="Chamberlin H.M."/>
            <person name="Gupta B.P."/>
            <person name="Miller R.D."/>
            <person name="Baird S.E."/>
            <person name="Haag E.S."/>
        </authorList>
    </citation>
    <scope>NUCLEOTIDE SEQUENCE [LARGE SCALE GENOMIC DNA]</scope>
    <source>
        <strain evidence="1 2">AF16</strain>
    </source>
</reference>
<dbReference type="InParanoid" id="B6ILF4"/>
<dbReference type="HOGENOM" id="CLU_2514653_0_0_1"/>